<proteinExistence type="predicted"/>
<comment type="caution">
    <text evidence="1">The sequence shown here is derived from an EMBL/GenBank/DDBJ whole genome shotgun (WGS) entry which is preliminary data.</text>
</comment>
<protein>
    <submittedName>
        <fullName evidence="1">Uncharacterized protein</fullName>
    </submittedName>
</protein>
<gene>
    <name evidence="1" type="ORF">V2J18_22770</name>
</gene>
<dbReference type="EMBL" id="JBANDL010000002">
    <property type="protein sequence ID" value="MEI2457486.1"/>
    <property type="molecule type" value="Genomic_DNA"/>
</dbReference>
<dbReference type="RefSeq" id="WP_336133009.1">
    <property type="nucleotide sequence ID" value="NZ_JBANDL010000002.1"/>
</dbReference>
<dbReference type="Proteomes" id="UP001387215">
    <property type="component" value="Unassembled WGS sequence"/>
</dbReference>
<accession>A0ABU8D904</accession>
<sequence length="180" mass="19012">MADIKLNANPEKKHTITFSIQDAPGAFSLAKAFATYDIADKTCLPPADNFQGVQMAKSAFTLPLELVKSAGDSYVATVAEDAIADSDLYGQGICHWKLTSAHIRLSASGRSEDTSYVAALPSGDAAEARTLTLYYLKSSYPSLGSKSPPDHGIEDVALLNPAVPAAGWFTITVSSTELTP</sequence>
<evidence type="ECO:0000313" key="2">
    <source>
        <dbReference type="Proteomes" id="UP001387215"/>
    </source>
</evidence>
<evidence type="ECO:0000313" key="1">
    <source>
        <dbReference type="EMBL" id="MEI2457486.1"/>
    </source>
</evidence>
<organism evidence="1 2">
    <name type="scientific">Lysobacter firmicutimachus</name>
    <dbReference type="NCBI Taxonomy" id="1792846"/>
    <lineage>
        <taxon>Bacteria</taxon>
        <taxon>Pseudomonadati</taxon>
        <taxon>Pseudomonadota</taxon>
        <taxon>Gammaproteobacteria</taxon>
        <taxon>Lysobacterales</taxon>
        <taxon>Lysobacteraceae</taxon>
        <taxon>Lysobacter</taxon>
    </lineage>
</organism>
<name>A0ABU8D904_9GAMM</name>
<keyword evidence="2" id="KW-1185">Reference proteome</keyword>
<reference evidence="1 2" key="1">
    <citation type="submission" date="2024-02" db="EMBL/GenBank/DDBJ databases">
        <title>Lysobacter Genome Sequencing and Mining.</title>
        <authorList>
            <person name="Bierman J."/>
            <person name="Walker M.C."/>
        </authorList>
    </citation>
    <scope>NUCLEOTIDE SEQUENCE [LARGE SCALE GENOMIC DNA]</scope>
    <source>
        <strain evidence="1 2">PB6250</strain>
    </source>
</reference>